<accession>A0A1F7GTS1</accession>
<organism evidence="1 2">
    <name type="scientific">Candidatus Roizmanbacteria bacterium RIFCSPHIGHO2_01_FULL_39_8</name>
    <dbReference type="NCBI Taxonomy" id="1802033"/>
    <lineage>
        <taxon>Bacteria</taxon>
        <taxon>Candidatus Roizmaniibacteriota</taxon>
    </lineage>
</organism>
<sequence length="291" mass="33458">MRCFLCNKSNFEEKYHLPGKKILCCKNDGVFLAQETKKEQSYGSSYFSNSPNLSSQSYYFSKLATLRLVTRKEFPTILDVGCGWGDFLEVLEKEKNPYLGIDINKEAIDICQKKELNCQQIDIKTLEKEVSKEKNTNFLTSKPNWYRNPNPNTLFDAITLFQVIEHLKNPIPVLQSAKKLLKKDGVLLITTPNNNSPLRRLLGAKWSVYNEPSHYVFYDKNTLHKVLGSAGFKKIQVRTDPSRFLSLRYILSRLNIRGKNILHLTSHVPVPTDPFGDLELLSHRLYIPDGL</sequence>
<protein>
    <recommendedName>
        <fullName evidence="3">Methyltransferase domain-containing protein</fullName>
    </recommendedName>
</protein>
<evidence type="ECO:0008006" key="3">
    <source>
        <dbReference type="Google" id="ProtNLM"/>
    </source>
</evidence>
<dbReference type="InterPro" id="IPR029063">
    <property type="entry name" value="SAM-dependent_MTases_sf"/>
</dbReference>
<dbReference type="Pfam" id="PF13489">
    <property type="entry name" value="Methyltransf_23"/>
    <property type="match status" value="1"/>
</dbReference>
<dbReference type="CDD" id="cd02440">
    <property type="entry name" value="AdoMet_MTases"/>
    <property type="match status" value="1"/>
</dbReference>
<evidence type="ECO:0000313" key="2">
    <source>
        <dbReference type="Proteomes" id="UP000177026"/>
    </source>
</evidence>
<dbReference type="Gene3D" id="3.40.50.150">
    <property type="entry name" value="Vaccinia Virus protein VP39"/>
    <property type="match status" value="1"/>
</dbReference>
<reference evidence="1 2" key="1">
    <citation type="journal article" date="2016" name="Nat. Commun.">
        <title>Thousands of microbial genomes shed light on interconnected biogeochemical processes in an aquifer system.</title>
        <authorList>
            <person name="Anantharaman K."/>
            <person name="Brown C.T."/>
            <person name="Hug L.A."/>
            <person name="Sharon I."/>
            <person name="Castelle C.J."/>
            <person name="Probst A.J."/>
            <person name="Thomas B.C."/>
            <person name="Singh A."/>
            <person name="Wilkins M.J."/>
            <person name="Karaoz U."/>
            <person name="Brodie E.L."/>
            <person name="Williams K.H."/>
            <person name="Hubbard S.S."/>
            <person name="Banfield J.F."/>
        </authorList>
    </citation>
    <scope>NUCLEOTIDE SEQUENCE [LARGE SCALE GENOMIC DNA]</scope>
</reference>
<dbReference type="EMBL" id="MFZI01000004">
    <property type="protein sequence ID" value="OGK22185.1"/>
    <property type="molecule type" value="Genomic_DNA"/>
</dbReference>
<gene>
    <name evidence="1" type="ORF">A2866_03445</name>
</gene>
<dbReference type="Proteomes" id="UP000177026">
    <property type="component" value="Unassembled WGS sequence"/>
</dbReference>
<proteinExistence type="predicted"/>
<evidence type="ECO:0000313" key="1">
    <source>
        <dbReference type="EMBL" id="OGK22185.1"/>
    </source>
</evidence>
<dbReference type="PANTHER" id="PTHR43861">
    <property type="entry name" value="TRANS-ACONITATE 2-METHYLTRANSFERASE-RELATED"/>
    <property type="match status" value="1"/>
</dbReference>
<comment type="caution">
    <text evidence="1">The sequence shown here is derived from an EMBL/GenBank/DDBJ whole genome shotgun (WGS) entry which is preliminary data.</text>
</comment>
<name>A0A1F7GTS1_9BACT</name>
<dbReference type="AlphaFoldDB" id="A0A1F7GTS1"/>
<dbReference type="SUPFAM" id="SSF53335">
    <property type="entry name" value="S-adenosyl-L-methionine-dependent methyltransferases"/>
    <property type="match status" value="1"/>
</dbReference>
<dbReference type="PANTHER" id="PTHR43861:SF6">
    <property type="entry name" value="METHYLTRANSFERASE TYPE 11"/>
    <property type="match status" value="1"/>
</dbReference>